<feature type="region of interest" description="Disordered" evidence="1">
    <location>
        <begin position="216"/>
        <end position="285"/>
    </location>
</feature>
<feature type="compositionally biased region" description="Polar residues" evidence="1">
    <location>
        <begin position="499"/>
        <end position="518"/>
    </location>
</feature>
<feature type="compositionally biased region" description="Polar residues" evidence="1">
    <location>
        <begin position="426"/>
        <end position="454"/>
    </location>
</feature>
<sequence>MPLISSSFFLYFLSFFRPVLLFSLCFLTFISLSLSLSFFISFCPFFLSPPVPFSFSSFLSLSSEKKASDYDTQNHFYPSDLQQQHQQHQQHMEVDDISVEGNSLNNVDSLCAPNPMDSCPMRGNVDSSLLTTQKQVLKNSNQSSGVVFFFLQTPYGLFLRDESRYNFIPDQPRPRCHTLDRDTVPRSKLHRVDDGTMSRRRTYTLDFIEYNFDKSLESSTNSSRGSPMPDRDLHIPYSSSPSSPHPRPRSDSAGTDDLAPRMDYAPRPRCYSFHDGRASRPANVQHLPDVDRISVDNSQTLLVPDMRRRSVGASYGLHTRKASLLIDIHPSDLSRTANQLLKSEETRTPCTELPESSRYLLTENSANCYNPGVKIDPTRTDLEHFAYYEPRTAPHAFVTKPDFQISEELPLPDPIVAPLRNQQPVSDYPSVLSTSTPNSHLSSLTSQTGSPNPVQQQQSFAQSQCQQQPQTILQHLQQSEQRSTTLLITESGDIKKENSNPTNLFNGNHGTNSTNKSKLSAGEAHPQLLAHLQAPNPSSQTTPLHMMLHPYSLLAPGGSPVNIGGHSPSPSSSNAQGLAGLHSEPITSSVISGHSNYRNNIQNVVNGTIYSQSGPHLVASLEEQKRLANESPNNRYQVHAAAVSHLKDKILKRMDSIENLSKECGGGSNGELPIVTQATNCGSVIVLNSASPNEIKTSYPTNVTGNSPTMVVSSQIGSSPPARVPPGNGGCSPQQPPPQHLPQQQQHSQASPPNLGYPGMLPPRYPPQFLHAYSSLPHVGGHLLPGYSQQLASLPQISTVNRTSVITSSLGKPPEPVDAPLNLTVKNDKNNLGLANFLNSQSISGLHHKESA</sequence>
<accession>A0A812CQW4</accession>
<feature type="compositionally biased region" description="Low complexity" evidence="1">
    <location>
        <begin position="455"/>
        <end position="466"/>
    </location>
</feature>
<feature type="compositionally biased region" description="Low complexity" evidence="1">
    <location>
        <begin position="741"/>
        <end position="753"/>
    </location>
</feature>
<dbReference type="AlphaFoldDB" id="A0A812CQW4"/>
<feature type="compositionally biased region" description="Polar residues" evidence="1">
    <location>
        <begin position="698"/>
        <end position="718"/>
    </location>
</feature>
<evidence type="ECO:0000313" key="2">
    <source>
        <dbReference type="EMBL" id="CAE1282078.1"/>
    </source>
</evidence>
<evidence type="ECO:0000256" key="1">
    <source>
        <dbReference type="SAM" id="MobiDB-lite"/>
    </source>
</evidence>
<feature type="region of interest" description="Disordered" evidence="1">
    <location>
        <begin position="426"/>
        <end position="466"/>
    </location>
</feature>
<feature type="region of interest" description="Disordered" evidence="1">
    <location>
        <begin position="491"/>
        <end position="519"/>
    </location>
</feature>
<proteinExistence type="predicted"/>
<protein>
    <submittedName>
        <fullName evidence="2">Uncharacterized protein</fullName>
    </submittedName>
</protein>
<dbReference type="Proteomes" id="UP000597762">
    <property type="component" value="Unassembled WGS sequence"/>
</dbReference>
<comment type="caution">
    <text evidence="2">The sequence shown here is derived from an EMBL/GenBank/DDBJ whole genome shotgun (WGS) entry which is preliminary data.</text>
</comment>
<dbReference type="EMBL" id="CAHIKZ030002155">
    <property type="protein sequence ID" value="CAE1282078.1"/>
    <property type="molecule type" value="Genomic_DNA"/>
</dbReference>
<dbReference type="OrthoDB" id="7634782at2759"/>
<feature type="region of interest" description="Disordered" evidence="1">
    <location>
        <begin position="698"/>
        <end position="763"/>
    </location>
</feature>
<name>A0A812CQW4_ACAPH</name>
<evidence type="ECO:0000313" key="3">
    <source>
        <dbReference type="Proteomes" id="UP000597762"/>
    </source>
</evidence>
<feature type="compositionally biased region" description="Basic and acidic residues" evidence="1">
    <location>
        <begin position="258"/>
        <end position="278"/>
    </location>
</feature>
<reference evidence="2" key="1">
    <citation type="submission" date="2021-01" db="EMBL/GenBank/DDBJ databases">
        <authorList>
            <person name="Li R."/>
            <person name="Bekaert M."/>
        </authorList>
    </citation>
    <scope>NUCLEOTIDE SEQUENCE</scope>
    <source>
        <strain evidence="2">Farmed</strain>
    </source>
</reference>
<gene>
    <name evidence="2" type="ORF">SPHA_43213</name>
</gene>
<keyword evidence="3" id="KW-1185">Reference proteome</keyword>
<organism evidence="2 3">
    <name type="scientific">Acanthosepion pharaonis</name>
    <name type="common">Pharaoh cuttlefish</name>
    <name type="synonym">Sepia pharaonis</name>
    <dbReference type="NCBI Taxonomy" id="158019"/>
    <lineage>
        <taxon>Eukaryota</taxon>
        <taxon>Metazoa</taxon>
        <taxon>Spiralia</taxon>
        <taxon>Lophotrochozoa</taxon>
        <taxon>Mollusca</taxon>
        <taxon>Cephalopoda</taxon>
        <taxon>Coleoidea</taxon>
        <taxon>Decapodiformes</taxon>
        <taxon>Sepiida</taxon>
        <taxon>Sepiina</taxon>
        <taxon>Sepiidae</taxon>
        <taxon>Acanthosepion</taxon>
    </lineage>
</organism>